<name>A0A0G2A2S2_9BACT</name>
<evidence type="ECO:0000313" key="2">
    <source>
        <dbReference type="Proteomes" id="UP000034290"/>
    </source>
</evidence>
<dbReference type="AlphaFoldDB" id="A0A0G2A2S2"/>
<proteinExistence type="predicted"/>
<accession>A0A0G2A2S2</accession>
<organism evidence="1 2">
    <name type="scientific">Candidatus Giovannonibacteria bacterium GW2011_GWA2_53_7</name>
    <dbReference type="NCBI Taxonomy" id="1618650"/>
    <lineage>
        <taxon>Bacteria</taxon>
        <taxon>Candidatus Giovannoniibacteriota</taxon>
    </lineage>
</organism>
<evidence type="ECO:0000313" key="1">
    <source>
        <dbReference type="EMBL" id="KKW35132.1"/>
    </source>
</evidence>
<comment type="caution">
    <text evidence="1">The sequence shown here is derived from an EMBL/GenBank/DDBJ whole genome shotgun (WGS) entry which is preliminary data.</text>
</comment>
<dbReference type="Proteomes" id="UP000034290">
    <property type="component" value="Unassembled WGS sequence"/>
</dbReference>
<protein>
    <submittedName>
        <fullName evidence="1">Uncharacterized protein</fullName>
    </submittedName>
</protein>
<dbReference type="EMBL" id="LCRM01000052">
    <property type="protein sequence ID" value="KKW35132.1"/>
    <property type="molecule type" value="Genomic_DNA"/>
</dbReference>
<gene>
    <name evidence="1" type="ORF">UY81_C0052G0002</name>
</gene>
<sequence length="66" mass="7373">MPVDAEREITRLHNALGLSQGITKSTHYQWRQAALELAGPGVDPVDVTLKFWEIARRGLNQVMLSS</sequence>
<reference evidence="1 2" key="1">
    <citation type="journal article" date="2015" name="Nature">
        <title>rRNA introns, odd ribosomes, and small enigmatic genomes across a large radiation of phyla.</title>
        <authorList>
            <person name="Brown C.T."/>
            <person name="Hug L.A."/>
            <person name="Thomas B.C."/>
            <person name="Sharon I."/>
            <person name="Castelle C.J."/>
            <person name="Singh A."/>
            <person name="Wilkins M.J."/>
            <person name="Williams K.H."/>
            <person name="Banfield J.F."/>
        </authorList>
    </citation>
    <scope>NUCLEOTIDE SEQUENCE [LARGE SCALE GENOMIC DNA]</scope>
</reference>